<dbReference type="Pfam" id="PF04290">
    <property type="entry name" value="DctQ"/>
    <property type="match status" value="1"/>
</dbReference>
<keyword evidence="4 9" id="KW-0997">Cell inner membrane</keyword>
<evidence type="ECO:0000256" key="2">
    <source>
        <dbReference type="ARBA" id="ARBA00022448"/>
    </source>
</evidence>
<comment type="similarity">
    <text evidence="8 9">Belongs to the TRAP transporter small permease family.</text>
</comment>
<evidence type="ECO:0000256" key="8">
    <source>
        <dbReference type="ARBA" id="ARBA00038436"/>
    </source>
</evidence>
<keyword evidence="2 9" id="KW-0813">Transport</keyword>
<comment type="function">
    <text evidence="9">Part of the tripartite ATP-independent periplasmic (TRAP) transport system.</text>
</comment>
<evidence type="ECO:0000313" key="11">
    <source>
        <dbReference type="EMBL" id="MBW4707143.1"/>
    </source>
</evidence>
<dbReference type="Proteomes" id="UP001138661">
    <property type="component" value="Unassembled WGS sequence"/>
</dbReference>
<reference evidence="11" key="1">
    <citation type="submission" date="2021-07" db="EMBL/GenBank/DDBJ databases">
        <title>Roseobacter insulae sp. nov., isolated from a tidal flat.</title>
        <authorList>
            <person name="Park S."/>
            <person name="Yoon J.-H."/>
        </authorList>
    </citation>
    <scope>NUCLEOTIDE SEQUENCE</scope>
    <source>
        <strain evidence="11">YSTF-M11</strain>
    </source>
</reference>
<comment type="subunit">
    <text evidence="9">The complex comprises the extracytoplasmic solute receptor protein and the two transmembrane proteins.</text>
</comment>
<comment type="caution">
    <text evidence="9">Lacks conserved residue(s) required for the propagation of feature annotation.</text>
</comment>
<sequence>MQSKLEQVLLALGAIAVLLLGGVITANVIARAAFGSAVPDSVTIVRELMVAAILLPLAATTAARAHVCVDFISDRFGARLRSWLIVLGSLMGMIALAALIWAGARDLGKVWTSGSFFYGDLNLPKWPGRLIFVIGIGACWLRLAELAWRDTGVILRGGAVSDRQDHSLTGGGVD</sequence>
<keyword evidence="7 9" id="KW-0472">Membrane</keyword>
<feature type="transmembrane region" description="Helical" evidence="9">
    <location>
        <begin position="48"/>
        <end position="72"/>
    </location>
</feature>
<name>A0A9X1K150_9RHOB</name>
<evidence type="ECO:0000256" key="9">
    <source>
        <dbReference type="RuleBase" id="RU369079"/>
    </source>
</evidence>
<dbReference type="AlphaFoldDB" id="A0A9X1K150"/>
<feature type="transmembrane region" description="Helical" evidence="9">
    <location>
        <begin position="84"/>
        <end position="104"/>
    </location>
</feature>
<evidence type="ECO:0000256" key="3">
    <source>
        <dbReference type="ARBA" id="ARBA00022475"/>
    </source>
</evidence>
<comment type="subcellular location">
    <subcellularLocation>
        <location evidence="1 9">Cell inner membrane</location>
        <topology evidence="1 9">Multi-pass membrane protein</topology>
    </subcellularLocation>
</comment>
<dbReference type="EMBL" id="JAHXDN010000001">
    <property type="protein sequence ID" value="MBW4707143.1"/>
    <property type="molecule type" value="Genomic_DNA"/>
</dbReference>
<evidence type="ECO:0000313" key="12">
    <source>
        <dbReference type="Proteomes" id="UP001138661"/>
    </source>
</evidence>
<gene>
    <name evidence="11" type="ORF">KX928_05020</name>
</gene>
<dbReference type="PANTHER" id="PTHR35011">
    <property type="entry name" value="2,3-DIKETO-L-GULONATE TRAP TRANSPORTER SMALL PERMEASE PROTEIN YIAM"/>
    <property type="match status" value="1"/>
</dbReference>
<dbReference type="InterPro" id="IPR007387">
    <property type="entry name" value="TRAP_DctQ"/>
</dbReference>
<evidence type="ECO:0000256" key="7">
    <source>
        <dbReference type="ARBA" id="ARBA00023136"/>
    </source>
</evidence>
<dbReference type="PANTHER" id="PTHR35011:SF10">
    <property type="entry name" value="TRAP TRANSPORTER SMALL PERMEASE PROTEIN"/>
    <property type="match status" value="1"/>
</dbReference>
<evidence type="ECO:0000256" key="1">
    <source>
        <dbReference type="ARBA" id="ARBA00004429"/>
    </source>
</evidence>
<feature type="domain" description="Tripartite ATP-independent periplasmic transporters DctQ component" evidence="10">
    <location>
        <begin position="22"/>
        <end position="150"/>
    </location>
</feature>
<comment type="caution">
    <text evidence="11">The sequence shown here is derived from an EMBL/GenBank/DDBJ whole genome shotgun (WGS) entry which is preliminary data.</text>
</comment>
<keyword evidence="12" id="KW-1185">Reference proteome</keyword>
<dbReference type="GO" id="GO:0022857">
    <property type="term" value="F:transmembrane transporter activity"/>
    <property type="evidence" value="ECO:0007669"/>
    <property type="project" value="UniProtKB-UniRule"/>
</dbReference>
<keyword evidence="5 9" id="KW-0812">Transmembrane</keyword>
<evidence type="ECO:0000256" key="5">
    <source>
        <dbReference type="ARBA" id="ARBA00022692"/>
    </source>
</evidence>
<evidence type="ECO:0000259" key="10">
    <source>
        <dbReference type="Pfam" id="PF04290"/>
    </source>
</evidence>
<keyword evidence="6 9" id="KW-1133">Transmembrane helix</keyword>
<evidence type="ECO:0000256" key="6">
    <source>
        <dbReference type="ARBA" id="ARBA00022989"/>
    </source>
</evidence>
<accession>A0A9X1K150</accession>
<feature type="transmembrane region" description="Helical" evidence="9">
    <location>
        <begin position="126"/>
        <end position="144"/>
    </location>
</feature>
<dbReference type="InterPro" id="IPR055348">
    <property type="entry name" value="DctQ"/>
</dbReference>
<dbReference type="GO" id="GO:0005886">
    <property type="term" value="C:plasma membrane"/>
    <property type="evidence" value="ECO:0007669"/>
    <property type="project" value="UniProtKB-SubCell"/>
</dbReference>
<dbReference type="GO" id="GO:0015740">
    <property type="term" value="P:C4-dicarboxylate transport"/>
    <property type="evidence" value="ECO:0007669"/>
    <property type="project" value="TreeGrafter"/>
</dbReference>
<protein>
    <recommendedName>
        <fullName evidence="9">TRAP transporter small permease protein</fullName>
    </recommendedName>
</protein>
<organism evidence="11 12">
    <name type="scientific">Roseobacter insulae</name>
    <dbReference type="NCBI Taxonomy" id="2859783"/>
    <lineage>
        <taxon>Bacteria</taxon>
        <taxon>Pseudomonadati</taxon>
        <taxon>Pseudomonadota</taxon>
        <taxon>Alphaproteobacteria</taxon>
        <taxon>Rhodobacterales</taxon>
        <taxon>Roseobacteraceae</taxon>
        <taxon>Roseobacter</taxon>
    </lineage>
</organism>
<proteinExistence type="inferred from homology"/>
<evidence type="ECO:0000256" key="4">
    <source>
        <dbReference type="ARBA" id="ARBA00022519"/>
    </source>
</evidence>
<dbReference type="RefSeq" id="WP_219499621.1">
    <property type="nucleotide sequence ID" value="NZ_JAHXDN010000001.1"/>
</dbReference>
<keyword evidence="3" id="KW-1003">Cell membrane</keyword>